<reference evidence="2" key="1">
    <citation type="submission" date="2022-08" db="UniProtKB">
        <authorList>
            <consortium name="EnsemblMetazoa"/>
        </authorList>
    </citation>
    <scope>IDENTIFICATION</scope>
    <source>
        <strain evidence="2">05x7-T-G4-1.051#20</strain>
    </source>
</reference>
<dbReference type="InterPro" id="IPR011044">
    <property type="entry name" value="Quino_amine_DH_bsu"/>
</dbReference>
<dbReference type="OrthoDB" id="6139572at2759"/>
<dbReference type="OMA" id="PRIYAIN"/>
<feature type="chain" id="PRO_5042431090" evidence="1">
    <location>
        <begin position="18"/>
        <end position="300"/>
    </location>
</feature>
<sequence>MAAVFLCLLLSLTATLAVRRQANLEVPAFSAGKLVANVHEPQLTDASGLAASQKFKDVIYTHNDGAGGPYIYAINATTGEVISTMDIAMATNHDWEDIAVGPCGENSCIYIADSGYRSGSSANTIYRVQEPDTLSPSLTLAIDSTATYTWSEDESQTLMVDPNGEVYLIGVIYSGRGMVSHLPASAWGSSTPANIETTQFLPIHTHHHDPVSGDISRDGTELLIKSKSNIFYWKIENGDVLTSLTKPPVEVPYHPTGLGEAICWSADGQSYYTLPEGHHPALYVYSRLGGGHGSSSVIGK</sequence>
<keyword evidence="3" id="KW-1185">Reference proteome</keyword>
<protein>
    <submittedName>
        <fullName evidence="2">Uncharacterized protein</fullName>
    </submittedName>
</protein>
<proteinExistence type="predicted"/>
<dbReference type="SUPFAM" id="SSF50969">
    <property type="entry name" value="YVTN repeat-like/Quinoprotein amine dehydrogenase"/>
    <property type="match status" value="1"/>
</dbReference>
<organism evidence="2 3">
    <name type="scientific">Magallana gigas</name>
    <name type="common">Pacific oyster</name>
    <name type="synonym">Crassostrea gigas</name>
    <dbReference type="NCBI Taxonomy" id="29159"/>
    <lineage>
        <taxon>Eukaryota</taxon>
        <taxon>Metazoa</taxon>
        <taxon>Spiralia</taxon>
        <taxon>Lophotrochozoa</taxon>
        <taxon>Mollusca</taxon>
        <taxon>Bivalvia</taxon>
        <taxon>Autobranchia</taxon>
        <taxon>Pteriomorphia</taxon>
        <taxon>Ostreida</taxon>
        <taxon>Ostreoidea</taxon>
        <taxon>Ostreidae</taxon>
        <taxon>Magallana</taxon>
    </lineage>
</organism>
<keyword evidence="1" id="KW-0732">Signal</keyword>
<dbReference type="EnsemblMetazoa" id="G20095.4">
    <property type="protein sequence ID" value="G20095.4:cds"/>
    <property type="gene ID" value="G20095"/>
</dbReference>
<feature type="signal peptide" evidence="1">
    <location>
        <begin position="1"/>
        <end position="17"/>
    </location>
</feature>
<evidence type="ECO:0000313" key="2">
    <source>
        <dbReference type="EnsemblMetazoa" id="G20095.4:cds"/>
    </source>
</evidence>
<evidence type="ECO:0000313" key="3">
    <source>
        <dbReference type="Proteomes" id="UP000005408"/>
    </source>
</evidence>
<accession>A0A8W8JLK8</accession>
<evidence type="ECO:0000256" key="1">
    <source>
        <dbReference type="SAM" id="SignalP"/>
    </source>
</evidence>
<dbReference type="EnsemblMetazoa" id="G20095.5">
    <property type="protein sequence ID" value="G20095.5:cds"/>
    <property type="gene ID" value="G20095"/>
</dbReference>
<dbReference type="Proteomes" id="UP000005408">
    <property type="component" value="Unassembled WGS sequence"/>
</dbReference>
<name>A0A8W8JLK8_MAGGI</name>
<dbReference type="AlphaFoldDB" id="A0A8W8JLK8"/>